<evidence type="ECO:0000313" key="2">
    <source>
        <dbReference type="EMBL" id="CAH2030241.1"/>
    </source>
</evidence>
<feature type="transmembrane region" description="Helical" evidence="1">
    <location>
        <begin position="12"/>
        <end position="38"/>
    </location>
</feature>
<accession>A0ABN8HF99</accession>
<evidence type="ECO:0000256" key="1">
    <source>
        <dbReference type="SAM" id="Phobius"/>
    </source>
</evidence>
<name>A0ABN8HF99_9BACT</name>
<reference evidence="2 3" key="1">
    <citation type="submission" date="2022-03" db="EMBL/GenBank/DDBJ databases">
        <authorList>
            <person name="Koch H."/>
        </authorList>
    </citation>
    <scope>NUCLEOTIDE SEQUENCE [LARGE SCALE GENOMIC DNA]</scope>
    <source>
        <strain evidence="2 3">G1</strain>
    </source>
</reference>
<dbReference type="EMBL" id="OW150024">
    <property type="protein sequence ID" value="CAH2030241.1"/>
    <property type="molecule type" value="Genomic_DNA"/>
</dbReference>
<evidence type="ECO:0000313" key="3">
    <source>
        <dbReference type="Proteomes" id="UP001295463"/>
    </source>
</evidence>
<keyword evidence="1" id="KW-0812">Transmembrane</keyword>
<protein>
    <recommendedName>
        <fullName evidence="4">Transmembrane protein</fullName>
    </recommendedName>
</protein>
<organism evidence="2 3">
    <name type="scientific">Trichlorobacter ammonificans</name>
    <dbReference type="NCBI Taxonomy" id="2916410"/>
    <lineage>
        <taxon>Bacteria</taxon>
        <taxon>Pseudomonadati</taxon>
        <taxon>Thermodesulfobacteriota</taxon>
        <taxon>Desulfuromonadia</taxon>
        <taxon>Geobacterales</taxon>
        <taxon>Geobacteraceae</taxon>
        <taxon>Trichlorobacter</taxon>
    </lineage>
</organism>
<feature type="transmembrane region" description="Helical" evidence="1">
    <location>
        <begin position="126"/>
        <end position="147"/>
    </location>
</feature>
<feature type="transmembrane region" description="Helical" evidence="1">
    <location>
        <begin position="50"/>
        <end position="69"/>
    </location>
</feature>
<evidence type="ECO:0008006" key="4">
    <source>
        <dbReference type="Google" id="ProtNLM"/>
    </source>
</evidence>
<keyword evidence="1" id="KW-1133">Transmembrane helix</keyword>
<dbReference type="RefSeq" id="WP_305731191.1">
    <property type="nucleotide sequence ID" value="NZ_OW150024.1"/>
</dbReference>
<keyword evidence="1" id="KW-0472">Membrane</keyword>
<sequence>MAAYDLTRLKRLVIIYRTIQVALVGLFLFMAYNFILLFGRQGTPEFFTKALLLAMVVQLLLLYPAWWLAGRDLAVEVEAGLVGITPEQLVTLRRRRLLGDLWKLSALGFFIVFIIMVPDAGKGRGVSLILAASYFSFLLATLTYLQCFNLRAGRKRKELSG</sequence>
<feature type="transmembrane region" description="Helical" evidence="1">
    <location>
        <begin position="101"/>
        <end position="120"/>
    </location>
</feature>
<keyword evidence="3" id="KW-1185">Reference proteome</keyword>
<proteinExistence type="predicted"/>
<gene>
    <name evidence="2" type="ORF">GEAMG1_0419</name>
</gene>
<dbReference type="Proteomes" id="UP001295463">
    <property type="component" value="Chromosome"/>
</dbReference>